<dbReference type="InterPro" id="IPR002645">
    <property type="entry name" value="STAS_dom"/>
</dbReference>
<evidence type="ECO:0000313" key="2">
    <source>
        <dbReference type="EMBL" id="SPM39431.1"/>
    </source>
</evidence>
<protein>
    <submittedName>
        <fullName evidence="2">Anti-anti-sigma regulatory factor (Antagonist of anti-sigma factor)</fullName>
    </submittedName>
</protein>
<evidence type="ECO:0000313" key="3">
    <source>
        <dbReference type="Proteomes" id="UP000240424"/>
    </source>
</evidence>
<name>A0A2U3P6Q5_9MYCO</name>
<sequence length="112" mass="11813">MATPLTLNTARGADGAARVVVEGEIDLSNIAEFTQAIAHARAGTRKPITVDLGAVRYIDSAGINVLFDHADEVDRLHLIVHPVLVRVLTISGLSSIATVESAQTSPREDESG</sequence>
<dbReference type="AlphaFoldDB" id="A0A2U3P6Q5"/>
<dbReference type="STRING" id="1841861.GCA_900157365_05816"/>
<dbReference type="Gene3D" id="3.30.750.24">
    <property type="entry name" value="STAS domain"/>
    <property type="match status" value="1"/>
</dbReference>
<dbReference type="CDD" id="cd07043">
    <property type="entry name" value="STAS_anti-anti-sigma_factors"/>
    <property type="match status" value="1"/>
</dbReference>
<accession>A0A2U3P6Q5</accession>
<dbReference type="RefSeq" id="WP_077078228.1">
    <property type="nucleotide sequence ID" value="NZ_FUEZ01000003.1"/>
</dbReference>
<dbReference type="OrthoDB" id="4628340at2"/>
<feature type="domain" description="STAS" evidence="1">
    <location>
        <begin position="6"/>
        <end position="112"/>
    </location>
</feature>
<dbReference type="SUPFAM" id="SSF52091">
    <property type="entry name" value="SpoIIaa-like"/>
    <property type="match status" value="1"/>
</dbReference>
<dbReference type="InterPro" id="IPR036513">
    <property type="entry name" value="STAS_dom_sf"/>
</dbReference>
<dbReference type="Pfam" id="PF01740">
    <property type="entry name" value="STAS"/>
    <property type="match status" value="1"/>
</dbReference>
<keyword evidence="3" id="KW-1185">Reference proteome</keyword>
<gene>
    <name evidence="2" type="ORF">MNAB215_1614</name>
</gene>
<proteinExistence type="predicted"/>
<organism evidence="2 3">
    <name type="scientific">Mycobacterium numidiamassiliense</name>
    <dbReference type="NCBI Taxonomy" id="1841861"/>
    <lineage>
        <taxon>Bacteria</taxon>
        <taxon>Bacillati</taxon>
        <taxon>Actinomycetota</taxon>
        <taxon>Actinomycetes</taxon>
        <taxon>Mycobacteriales</taxon>
        <taxon>Mycobacteriaceae</taxon>
        <taxon>Mycobacterium</taxon>
    </lineage>
</organism>
<dbReference type="EMBL" id="FUEZ01000003">
    <property type="protein sequence ID" value="SPM39431.1"/>
    <property type="molecule type" value="Genomic_DNA"/>
</dbReference>
<reference evidence="2 3" key="1">
    <citation type="submission" date="2017-01" db="EMBL/GenBank/DDBJ databases">
        <authorList>
            <consortium name="Urmite Genomes"/>
        </authorList>
    </citation>
    <scope>NUCLEOTIDE SEQUENCE [LARGE SCALE GENOMIC DNA]</scope>
    <source>
        <strain evidence="2 3">AB215</strain>
    </source>
</reference>
<dbReference type="PROSITE" id="PS50801">
    <property type="entry name" value="STAS"/>
    <property type="match status" value="1"/>
</dbReference>
<evidence type="ECO:0000259" key="1">
    <source>
        <dbReference type="PROSITE" id="PS50801"/>
    </source>
</evidence>
<dbReference type="Proteomes" id="UP000240424">
    <property type="component" value="Unassembled WGS sequence"/>
</dbReference>